<keyword evidence="6" id="KW-0812">Transmembrane</keyword>
<dbReference type="InterPro" id="IPR028871">
    <property type="entry name" value="BlueCu_1_BS"/>
</dbReference>
<keyword evidence="6" id="KW-1133">Transmembrane helix</keyword>
<feature type="chain" id="PRO_5032891825" description="Phytocyanin domain-containing protein" evidence="7">
    <location>
        <begin position="24"/>
        <end position="308"/>
    </location>
</feature>
<evidence type="ECO:0000313" key="10">
    <source>
        <dbReference type="Proteomes" id="UP000631114"/>
    </source>
</evidence>
<evidence type="ECO:0000256" key="1">
    <source>
        <dbReference type="ARBA" id="ARBA00022723"/>
    </source>
</evidence>
<feature type="region of interest" description="Disordered" evidence="5">
    <location>
        <begin position="128"/>
        <end position="162"/>
    </location>
</feature>
<feature type="compositionally biased region" description="Low complexity" evidence="5">
    <location>
        <begin position="128"/>
        <end position="147"/>
    </location>
</feature>
<evidence type="ECO:0000256" key="4">
    <source>
        <dbReference type="ARBA" id="ARBA00023180"/>
    </source>
</evidence>
<gene>
    <name evidence="9" type="ORF">IFM89_026671</name>
</gene>
<dbReference type="GO" id="GO:0046872">
    <property type="term" value="F:metal ion binding"/>
    <property type="evidence" value="ECO:0007669"/>
    <property type="project" value="UniProtKB-KW"/>
</dbReference>
<keyword evidence="6" id="KW-0472">Membrane</keyword>
<feature type="compositionally biased region" description="Polar residues" evidence="5">
    <location>
        <begin position="152"/>
        <end position="162"/>
    </location>
</feature>
<accession>A0A835IDY5</accession>
<keyword evidence="10" id="KW-1185">Reference proteome</keyword>
<keyword evidence="1" id="KW-0479">Metal-binding</keyword>
<dbReference type="FunFam" id="2.60.40.420:FF:000034">
    <property type="entry name" value="Cupredoxin superfamily protein"/>
    <property type="match status" value="1"/>
</dbReference>
<dbReference type="EMBL" id="JADFTS010000003">
    <property type="protein sequence ID" value="KAF9615831.1"/>
    <property type="molecule type" value="Genomic_DNA"/>
</dbReference>
<dbReference type="Gene3D" id="2.60.40.420">
    <property type="entry name" value="Cupredoxins - blue copper proteins"/>
    <property type="match status" value="1"/>
</dbReference>
<feature type="transmembrane region" description="Helical" evidence="6">
    <location>
        <begin position="253"/>
        <end position="270"/>
    </location>
</feature>
<evidence type="ECO:0000256" key="7">
    <source>
        <dbReference type="SAM" id="SignalP"/>
    </source>
</evidence>
<evidence type="ECO:0000256" key="5">
    <source>
        <dbReference type="SAM" id="MobiDB-lite"/>
    </source>
</evidence>
<proteinExistence type="predicted"/>
<dbReference type="GO" id="GO:0009055">
    <property type="term" value="F:electron transfer activity"/>
    <property type="evidence" value="ECO:0007669"/>
    <property type="project" value="InterPro"/>
</dbReference>
<dbReference type="PROSITE" id="PS51485">
    <property type="entry name" value="PHYTOCYANIN"/>
    <property type="match status" value="1"/>
</dbReference>
<dbReference type="PROSITE" id="PS00196">
    <property type="entry name" value="COPPER_BLUE"/>
    <property type="match status" value="1"/>
</dbReference>
<evidence type="ECO:0000313" key="9">
    <source>
        <dbReference type="EMBL" id="KAF9615831.1"/>
    </source>
</evidence>
<dbReference type="GO" id="GO:0005886">
    <property type="term" value="C:plasma membrane"/>
    <property type="evidence" value="ECO:0007669"/>
    <property type="project" value="TreeGrafter"/>
</dbReference>
<feature type="domain" description="Phytocyanin" evidence="8">
    <location>
        <begin position="25"/>
        <end position="129"/>
    </location>
</feature>
<reference evidence="9 10" key="1">
    <citation type="submission" date="2020-10" db="EMBL/GenBank/DDBJ databases">
        <title>The Coptis chinensis genome and diversification of protoberbering-type alkaloids.</title>
        <authorList>
            <person name="Wang B."/>
            <person name="Shu S."/>
            <person name="Song C."/>
            <person name="Liu Y."/>
        </authorList>
    </citation>
    <scope>NUCLEOTIDE SEQUENCE [LARGE SCALE GENOMIC DNA]</scope>
    <source>
        <strain evidence="9">HL-2020</strain>
        <tissue evidence="9">Leaf</tissue>
    </source>
</reference>
<feature type="signal peptide" evidence="7">
    <location>
        <begin position="1"/>
        <end position="23"/>
    </location>
</feature>
<comment type="caution">
    <text evidence="9">The sequence shown here is derived from an EMBL/GenBank/DDBJ whole genome shotgun (WGS) entry which is preliminary data.</text>
</comment>
<dbReference type="Pfam" id="PF02298">
    <property type="entry name" value="Cu_bind_like"/>
    <property type="match status" value="1"/>
</dbReference>
<dbReference type="InterPro" id="IPR039391">
    <property type="entry name" value="Phytocyanin-like"/>
</dbReference>
<protein>
    <recommendedName>
        <fullName evidence="8">Phytocyanin domain-containing protein</fullName>
    </recommendedName>
</protein>
<evidence type="ECO:0000256" key="2">
    <source>
        <dbReference type="ARBA" id="ARBA00023008"/>
    </source>
</evidence>
<dbReference type="InterPro" id="IPR008972">
    <property type="entry name" value="Cupredoxin"/>
</dbReference>
<dbReference type="OrthoDB" id="5421909at2759"/>
<keyword evidence="3" id="KW-1015">Disulfide bond</keyword>
<dbReference type="Proteomes" id="UP000631114">
    <property type="component" value="Unassembled WGS sequence"/>
</dbReference>
<evidence type="ECO:0000259" key="8">
    <source>
        <dbReference type="PROSITE" id="PS51485"/>
    </source>
</evidence>
<dbReference type="PANTHER" id="PTHR33021:SF494">
    <property type="entry name" value="BLUE COPPER PROTEIN"/>
    <property type="match status" value="1"/>
</dbReference>
<organism evidence="9 10">
    <name type="scientific">Coptis chinensis</name>
    <dbReference type="NCBI Taxonomy" id="261450"/>
    <lineage>
        <taxon>Eukaryota</taxon>
        <taxon>Viridiplantae</taxon>
        <taxon>Streptophyta</taxon>
        <taxon>Embryophyta</taxon>
        <taxon>Tracheophyta</taxon>
        <taxon>Spermatophyta</taxon>
        <taxon>Magnoliopsida</taxon>
        <taxon>Ranunculales</taxon>
        <taxon>Ranunculaceae</taxon>
        <taxon>Coptidoideae</taxon>
        <taxon>Coptis</taxon>
    </lineage>
</organism>
<evidence type="ECO:0000256" key="3">
    <source>
        <dbReference type="ARBA" id="ARBA00023157"/>
    </source>
</evidence>
<dbReference type="InterPro" id="IPR003245">
    <property type="entry name" value="Phytocyanin_dom"/>
</dbReference>
<dbReference type="AlphaFoldDB" id="A0A835IDY5"/>
<name>A0A835IDY5_9MAGN</name>
<dbReference type="PANTHER" id="PTHR33021">
    <property type="entry name" value="BLUE COPPER PROTEIN"/>
    <property type="match status" value="1"/>
</dbReference>
<dbReference type="CDD" id="cd13920">
    <property type="entry name" value="Stellacyanin"/>
    <property type="match status" value="1"/>
</dbReference>
<sequence>MASSFGLMGCFLVLVALVGGAAAQRTHDVLDTTGWIIPQGDPDAYNKWAASKTFGVGDTLVFNFASGRHDVAEVPKAAYDACTKTSNIGPVLTSSPAKVTLEKAGAHYYICTFGQHCSNGQKLAINVTGSASSGPTTSPSPGQSTGPMVDSTPGTTAPAPNSASGVITAHRFLGATTLFVVLLSVVFGPQQLQLPGQSLKVIHGKGMTRINTVTIEMYDLMYNLNIAVHSIPLPFRESPFDFSVFDGTARTNAFIALMVILVGIVIKFVCIGEPDHEVAEADQEVEVAELRRVKGTYKVCILGAPLLA</sequence>
<dbReference type="SUPFAM" id="SSF49503">
    <property type="entry name" value="Cupredoxins"/>
    <property type="match status" value="1"/>
</dbReference>
<keyword evidence="4" id="KW-0325">Glycoprotein</keyword>
<keyword evidence="7" id="KW-0732">Signal</keyword>
<evidence type="ECO:0000256" key="6">
    <source>
        <dbReference type="SAM" id="Phobius"/>
    </source>
</evidence>
<keyword evidence="2" id="KW-0186">Copper</keyword>